<name>A0ACC0Y9B7_9ROSI</name>
<protein>
    <submittedName>
        <fullName evidence="1">Uncharacterized protein</fullName>
    </submittedName>
</protein>
<evidence type="ECO:0000313" key="1">
    <source>
        <dbReference type="EMBL" id="KAJ0031100.1"/>
    </source>
</evidence>
<organism evidence="1 2">
    <name type="scientific">Pistacia integerrima</name>
    <dbReference type="NCBI Taxonomy" id="434235"/>
    <lineage>
        <taxon>Eukaryota</taxon>
        <taxon>Viridiplantae</taxon>
        <taxon>Streptophyta</taxon>
        <taxon>Embryophyta</taxon>
        <taxon>Tracheophyta</taxon>
        <taxon>Spermatophyta</taxon>
        <taxon>Magnoliopsida</taxon>
        <taxon>eudicotyledons</taxon>
        <taxon>Gunneridae</taxon>
        <taxon>Pentapetalae</taxon>
        <taxon>rosids</taxon>
        <taxon>malvids</taxon>
        <taxon>Sapindales</taxon>
        <taxon>Anacardiaceae</taxon>
        <taxon>Pistacia</taxon>
    </lineage>
</organism>
<proteinExistence type="predicted"/>
<gene>
    <name evidence="1" type="ORF">Pint_13489</name>
</gene>
<comment type="caution">
    <text evidence="1">The sequence shown here is derived from an EMBL/GenBank/DDBJ whole genome shotgun (WGS) entry which is preliminary data.</text>
</comment>
<keyword evidence="2" id="KW-1185">Reference proteome</keyword>
<dbReference type="Proteomes" id="UP001163603">
    <property type="component" value="Chromosome 8"/>
</dbReference>
<dbReference type="EMBL" id="CM047743">
    <property type="protein sequence ID" value="KAJ0031100.1"/>
    <property type="molecule type" value="Genomic_DNA"/>
</dbReference>
<accession>A0ACC0Y9B7</accession>
<reference evidence="2" key="1">
    <citation type="journal article" date="2023" name="G3 (Bethesda)">
        <title>Genome assembly and association tests identify interacting loci associated with vigor, precocity, and sex in interspecific pistachio rootstocks.</title>
        <authorList>
            <person name="Palmer W."/>
            <person name="Jacygrad E."/>
            <person name="Sagayaradj S."/>
            <person name="Cavanaugh K."/>
            <person name="Han R."/>
            <person name="Bertier L."/>
            <person name="Beede B."/>
            <person name="Kafkas S."/>
            <person name="Golino D."/>
            <person name="Preece J."/>
            <person name="Michelmore R."/>
        </authorList>
    </citation>
    <scope>NUCLEOTIDE SEQUENCE [LARGE SCALE GENOMIC DNA]</scope>
</reference>
<evidence type="ECO:0000313" key="2">
    <source>
        <dbReference type="Proteomes" id="UP001163603"/>
    </source>
</evidence>
<sequence length="680" mass="75484">MAPPNIPFTSLLFKCKTIQQLKQTHSQLLIRGLNHPPRSLRPTISFAALNPFGDIHYALLLLFQSSTPPQIFLFNTLIRGLARACRPHSLSTSCFVFYRMIDLNIIPNNFTFTFLFQGCANCGDFDLGRQLHGMVVKNSFALDVFVKNSVIQLYSVCGKLRDARCVFDESMDIDVVSWNSMINGYIKNGEISEGLELFDKMPHRNEVSWNGVLGGLVKFGFLDDAFRVFKEMPCRSLVSWVVMISGYAQNGRPKEALALFREMQLLDLEPNSAILVSVLSACSQLGALDHGNWVYSYIQKKCVNVDSTLSAALVDMYAKCGSIDLAMQVFHSSKEKDVSSYTSAISGLAMNGRGIEAFQLFEQMKSEGISPDSISYMAVLCACSHMGWVEKGFHYFHSMLDVHEIKPELDHYACMVDLLGRAGLLEEAENFIASMPMKPDNVIWGTLLGACRVHGNDQMGQRVGNMLIESDQNHDDSSHQNNLTTWYQSLPGHLDPVRSPVSLTFCHQSFQICRSIQIAPTGRNPVAGAFPVWGLFGCLGPVISNLGVFVFIGGYLQNQLCRMTSDEEFLESCYVTSGLVHQHQFLMGLHPGYENTRAYLLYLSAPPVLDTALAYLILEARFNTLKTPQTNVIMVVSGPSDSSSSIAMFITLDSSSELPSTMPESRPLRDPALPANLALI</sequence>